<proteinExistence type="predicted"/>
<name>A0A835CHB1_9FABA</name>
<accession>A0A835CHB1</accession>
<evidence type="ECO:0000313" key="3">
    <source>
        <dbReference type="Proteomes" id="UP000634136"/>
    </source>
</evidence>
<evidence type="ECO:0000313" key="2">
    <source>
        <dbReference type="EMBL" id="KAF7841471.1"/>
    </source>
</evidence>
<dbReference type="EMBL" id="JAAIUW010000002">
    <property type="protein sequence ID" value="KAF7841471.1"/>
    <property type="molecule type" value="Genomic_DNA"/>
</dbReference>
<dbReference type="AlphaFoldDB" id="A0A835CHB1"/>
<reference evidence="2" key="1">
    <citation type="submission" date="2020-09" db="EMBL/GenBank/DDBJ databases">
        <title>Genome-Enabled Discovery of Anthraquinone Biosynthesis in Senna tora.</title>
        <authorList>
            <person name="Kang S.-H."/>
            <person name="Pandey R.P."/>
            <person name="Lee C.-M."/>
            <person name="Sim J.-S."/>
            <person name="Jeong J.-T."/>
            <person name="Choi B.-S."/>
            <person name="Jung M."/>
            <person name="Ginzburg D."/>
            <person name="Zhao K."/>
            <person name="Won S.Y."/>
            <person name="Oh T.-J."/>
            <person name="Yu Y."/>
            <person name="Kim N.-H."/>
            <person name="Lee O.R."/>
            <person name="Lee T.-H."/>
            <person name="Bashyal P."/>
            <person name="Kim T.-S."/>
            <person name="Lee W.-H."/>
            <person name="Kawkins C."/>
            <person name="Kim C.-K."/>
            <person name="Kim J.S."/>
            <person name="Ahn B.O."/>
            <person name="Rhee S.Y."/>
            <person name="Sohng J.K."/>
        </authorList>
    </citation>
    <scope>NUCLEOTIDE SEQUENCE</scope>
    <source>
        <tissue evidence="2">Leaf</tissue>
    </source>
</reference>
<feature type="compositionally biased region" description="Basic residues" evidence="1">
    <location>
        <begin position="1"/>
        <end position="12"/>
    </location>
</feature>
<keyword evidence="3" id="KW-1185">Reference proteome</keyword>
<gene>
    <name evidence="2" type="ORF">G2W53_003769</name>
</gene>
<feature type="region of interest" description="Disordered" evidence="1">
    <location>
        <begin position="149"/>
        <end position="176"/>
    </location>
</feature>
<protein>
    <submittedName>
        <fullName evidence="2">Uncharacterized protein</fullName>
    </submittedName>
</protein>
<comment type="caution">
    <text evidence="2">The sequence shown here is derived from an EMBL/GenBank/DDBJ whole genome shotgun (WGS) entry which is preliminary data.</text>
</comment>
<feature type="region of interest" description="Disordered" evidence="1">
    <location>
        <begin position="1"/>
        <end position="77"/>
    </location>
</feature>
<dbReference type="Proteomes" id="UP000634136">
    <property type="component" value="Unassembled WGS sequence"/>
</dbReference>
<organism evidence="2 3">
    <name type="scientific">Senna tora</name>
    <dbReference type="NCBI Taxonomy" id="362788"/>
    <lineage>
        <taxon>Eukaryota</taxon>
        <taxon>Viridiplantae</taxon>
        <taxon>Streptophyta</taxon>
        <taxon>Embryophyta</taxon>
        <taxon>Tracheophyta</taxon>
        <taxon>Spermatophyta</taxon>
        <taxon>Magnoliopsida</taxon>
        <taxon>eudicotyledons</taxon>
        <taxon>Gunneridae</taxon>
        <taxon>Pentapetalae</taxon>
        <taxon>rosids</taxon>
        <taxon>fabids</taxon>
        <taxon>Fabales</taxon>
        <taxon>Fabaceae</taxon>
        <taxon>Caesalpinioideae</taxon>
        <taxon>Cassia clade</taxon>
        <taxon>Senna</taxon>
    </lineage>
</organism>
<evidence type="ECO:0000256" key="1">
    <source>
        <dbReference type="SAM" id="MobiDB-lite"/>
    </source>
</evidence>
<sequence>MVSKMPPRRRTLRSVASDGENSDEASTQPADQHIRGRGRGKGQGVQGRGARVRGGRASQATRMSIPAETENRRPPRRSALEAAVIGLQGVVEALTGLIAEQRAEDAPQVTPEVTPNQPEPSVQPIREALGCPSQSIVELAAFQLQEDGSFSKKRKWGNEGKSLVQDGSTGGSKLKN</sequence>